<dbReference type="PIRSF" id="PIRSF000429">
    <property type="entry name" value="Ac-CoA_Ac_transf"/>
    <property type="match status" value="1"/>
</dbReference>
<dbReference type="RefSeq" id="WP_081142658.1">
    <property type="nucleotide sequence ID" value="NZ_CP015363.1"/>
</dbReference>
<dbReference type="Pfam" id="PF00108">
    <property type="entry name" value="Thiolase_N"/>
    <property type="match status" value="1"/>
</dbReference>
<dbReference type="InterPro" id="IPR020617">
    <property type="entry name" value="Thiolase_C"/>
</dbReference>
<dbReference type="PANTHER" id="PTHR18919">
    <property type="entry name" value="ACETYL-COA C-ACYLTRANSFERASE"/>
    <property type="match status" value="1"/>
</dbReference>
<organism evidence="7 9">
    <name type="scientific">Ferroplasma acidiphilum</name>
    <dbReference type="NCBI Taxonomy" id="74969"/>
    <lineage>
        <taxon>Archaea</taxon>
        <taxon>Methanobacteriati</taxon>
        <taxon>Thermoplasmatota</taxon>
        <taxon>Thermoplasmata</taxon>
        <taxon>Thermoplasmatales</taxon>
        <taxon>Ferroplasmaceae</taxon>
        <taxon>Ferroplasma</taxon>
    </lineage>
</organism>
<evidence type="ECO:0000256" key="4">
    <source>
        <dbReference type="ARBA" id="ARBA00023315"/>
    </source>
</evidence>
<evidence type="ECO:0000259" key="6">
    <source>
        <dbReference type="Pfam" id="PF02803"/>
    </source>
</evidence>
<dbReference type="NCBIfam" id="TIGR01930">
    <property type="entry name" value="AcCoA-C-Actrans"/>
    <property type="match status" value="1"/>
</dbReference>
<accession>A0A1V0N4R0</accession>
<dbReference type="EMBL" id="JABGBP010000206">
    <property type="protein sequence ID" value="NOL60403.1"/>
    <property type="molecule type" value="Genomic_DNA"/>
</dbReference>
<keyword evidence="2 7" id="KW-0808">Transferase</keyword>
<dbReference type="PANTHER" id="PTHR18919:SF107">
    <property type="entry name" value="ACETYL-COA ACETYLTRANSFERASE, CYTOSOLIC"/>
    <property type="match status" value="1"/>
</dbReference>
<dbReference type="GO" id="GO:0008299">
    <property type="term" value="P:isoprenoid biosynthetic process"/>
    <property type="evidence" value="ECO:0007669"/>
    <property type="project" value="UniProtKB-KW"/>
</dbReference>
<protein>
    <submittedName>
        <fullName evidence="8">Acetyl-CoA C-acetyltransferase</fullName>
    </submittedName>
    <submittedName>
        <fullName evidence="7">Acetyl-CoA acetyltransferase</fullName>
    </submittedName>
</protein>
<dbReference type="AlphaFoldDB" id="A0A1V0N4R0"/>
<evidence type="ECO:0000313" key="7">
    <source>
        <dbReference type="EMBL" id="ARD85113.1"/>
    </source>
</evidence>
<sequence>MKDVYIVSAKRTPIGKFGKSLAKIKATELGAAAIKGVIQDSGIDKDLIEEVIMGNVIQANVGQNPAGQAAFSAGLKPEVTKNTVNVVCASGMLATENAAREIMLEEHDIIVSGGFENMSNSPLIMPSEFRWGPKQLLYKNLKIEDSMLVDGLVDAMYGEHMGVSAERSAKKYGITRDQTDGFSVESQNRAIRATESGEFAKEIVKLDNLQKDEGMRKTSMEDLAKLNPAFDRNGILTAGSSSQLSDGASALILASEKALNEYGLKPIAKITGFSSASLDTRDFVEAPIPATRKLLEKQHKKIDYYDLVEHNEAFSVASIIVRDQLGVDPERFNVNGGAIAIGHPLGNSGSRIIVTLINALQSRHMKTGLATICHGGGGGHTLTLELI</sequence>
<dbReference type="InterPro" id="IPR016039">
    <property type="entry name" value="Thiolase-like"/>
</dbReference>
<keyword evidence="4" id="KW-0012">Acyltransferase</keyword>
<proteinExistence type="inferred from homology"/>
<dbReference type="CDD" id="cd00751">
    <property type="entry name" value="thiolase"/>
    <property type="match status" value="1"/>
</dbReference>
<evidence type="ECO:0000256" key="3">
    <source>
        <dbReference type="ARBA" id="ARBA00023229"/>
    </source>
</evidence>
<name>A0A1V0N4R0_9ARCH</name>
<dbReference type="Proteomes" id="UP000192050">
    <property type="component" value="Chromosome"/>
</dbReference>
<dbReference type="InterPro" id="IPR020613">
    <property type="entry name" value="Thiolase_CS"/>
</dbReference>
<gene>
    <name evidence="7" type="ORF">FAD_1242</name>
    <name evidence="8" type="ORF">HLB00_06095</name>
</gene>
<dbReference type="EMBL" id="CP015363">
    <property type="protein sequence ID" value="ARD85113.1"/>
    <property type="molecule type" value="Genomic_DNA"/>
</dbReference>
<keyword evidence="3" id="KW-0414">Isoprene biosynthesis</keyword>
<evidence type="ECO:0000313" key="8">
    <source>
        <dbReference type="EMBL" id="NOL60403.1"/>
    </source>
</evidence>
<reference evidence="8 10" key="2">
    <citation type="submission" date="2020-05" db="EMBL/GenBank/DDBJ databases">
        <authorList>
            <person name="Zhang R."/>
        </authorList>
    </citation>
    <scope>NUCLEOTIDE SEQUENCE [LARGE SCALE GENOMIC DNA]</scope>
    <source>
        <strain evidence="8 10">DSM 28986</strain>
    </source>
</reference>
<evidence type="ECO:0000256" key="1">
    <source>
        <dbReference type="ARBA" id="ARBA00010982"/>
    </source>
</evidence>
<dbReference type="GO" id="GO:0016747">
    <property type="term" value="F:acyltransferase activity, transferring groups other than amino-acyl groups"/>
    <property type="evidence" value="ECO:0007669"/>
    <property type="project" value="InterPro"/>
</dbReference>
<dbReference type="GeneID" id="84217838"/>
<feature type="domain" description="Thiolase N-terminal" evidence="5">
    <location>
        <begin position="4"/>
        <end position="256"/>
    </location>
</feature>
<feature type="domain" description="Thiolase C-terminal" evidence="6">
    <location>
        <begin position="264"/>
        <end position="385"/>
    </location>
</feature>
<dbReference type="Gene3D" id="3.40.47.10">
    <property type="match status" value="2"/>
</dbReference>
<comment type="similarity">
    <text evidence="1">Belongs to the thiolase-like superfamily. Thiolase family.</text>
</comment>
<dbReference type="PROSITE" id="PS00737">
    <property type="entry name" value="THIOLASE_2"/>
    <property type="match status" value="1"/>
</dbReference>
<dbReference type="Pfam" id="PF02803">
    <property type="entry name" value="Thiolase_C"/>
    <property type="match status" value="1"/>
</dbReference>
<dbReference type="OrthoDB" id="25212at2157"/>
<dbReference type="NCBIfam" id="NF004983">
    <property type="entry name" value="PRK06366.1"/>
    <property type="match status" value="1"/>
</dbReference>
<evidence type="ECO:0000259" key="5">
    <source>
        <dbReference type="Pfam" id="PF00108"/>
    </source>
</evidence>
<evidence type="ECO:0000256" key="2">
    <source>
        <dbReference type="ARBA" id="ARBA00022679"/>
    </source>
</evidence>
<evidence type="ECO:0000313" key="9">
    <source>
        <dbReference type="Proteomes" id="UP000192050"/>
    </source>
</evidence>
<dbReference type="Proteomes" id="UP000546917">
    <property type="component" value="Unassembled WGS sequence"/>
</dbReference>
<dbReference type="KEGG" id="fai:FAD_1242"/>
<evidence type="ECO:0000313" key="10">
    <source>
        <dbReference type="Proteomes" id="UP000546917"/>
    </source>
</evidence>
<dbReference type="STRING" id="74969.FAD_1242"/>
<reference evidence="7 9" key="1">
    <citation type="submission" date="2011-10" db="EMBL/GenBank/DDBJ databases">
        <title>Metabolic and evolutionary patterns in the extreme acidophile Ferroplasma acidiphilum.</title>
        <authorList>
            <person name="Golyshina O.V."/>
            <person name="Kozyavkin S.A."/>
            <person name="Tatusov R.L."/>
            <person name="Slesarev A.I."/>
            <person name="Golyshin P.N."/>
        </authorList>
    </citation>
    <scope>NUCLEOTIDE SEQUENCE [LARGE SCALE GENOMIC DNA]</scope>
    <source>
        <strain evidence="7">Berkeley</strain>
        <strain evidence="9">Y</strain>
    </source>
</reference>
<dbReference type="InterPro" id="IPR002155">
    <property type="entry name" value="Thiolase"/>
</dbReference>
<dbReference type="InterPro" id="IPR020616">
    <property type="entry name" value="Thiolase_N"/>
</dbReference>
<keyword evidence="9" id="KW-1185">Reference proteome</keyword>
<dbReference type="SUPFAM" id="SSF53901">
    <property type="entry name" value="Thiolase-like"/>
    <property type="match status" value="2"/>
</dbReference>